<evidence type="ECO:0000256" key="2">
    <source>
        <dbReference type="ARBA" id="ARBA00022490"/>
    </source>
</evidence>
<feature type="domain" description="UreE urease accessory N-terminal" evidence="7">
    <location>
        <begin position="4"/>
        <end position="66"/>
    </location>
</feature>
<dbReference type="Pfam" id="PF02814">
    <property type="entry name" value="UreE_N"/>
    <property type="match status" value="1"/>
</dbReference>
<keyword evidence="9" id="KW-1185">Reference proteome</keyword>
<accession>A0ABU9YAV9</accession>
<gene>
    <name evidence="5" type="primary">ureE</name>
    <name evidence="8" type="ORF">ABC974_25200</name>
</gene>
<evidence type="ECO:0000256" key="6">
    <source>
        <dbReference type="SAM" id="MobiDB-lite"/>
    </source>
</evidence>
<proteinExistence type="inferred from homology"/>
<evidence type="ECO:0000256" key="1">
    <source>
        <dbReference type="ARBA" id="ARBA00004496"/>
    </source>
</evidence>
<keyword evidence="3 5" id="KW-0533">Nickel</keyword>
<comment type="function">
    <text evidence="5">Involved in urease metallocenter assembly. Binds nickel. Probably functions as a nickel donor during metallocenter assembly.</text>
</comment>
<evidence type="ECO:0000256" key="3">
    <source>
        <dbReference type="ARBA" id="ARBA00022596"/>
    </source>
</evidence>
<dbReference type="PIRSF" id="PIRSF036402">
    <property type="entry name" value="Ureas_acces_UreE"/>
    <property type="match status" value="1"/>
</dbReference>
<sequence>MRRIIAVEHPFPTETPADSLLLDFDHRNRRRLVLTTQAGESLLLDMPRAVHMRGGDVARLDDGSAIAIEAADEALLEIMAMDGAALVRIAWHLGNRHLPTQFVAGDGGGRIRIRKDHVIRAMVEGLGGRCTDIAAPFDPEGGAYAGAGLHDHSHDHGTPGHHHAHH</sequence>
<dbReference type="Gene3D" id="2.60.260.20">
    <property type="entry name" value="Urease metallochaperone UreE, N-terminal domain"/>
    <property type="match status" value="1"/>
</dbReference>
<evidence type="ECO:0000313" key="8">
    <source>
        <dbReference type="EMBL" id="MEN2792948.1"/>
    </source>
</evidence>
<evidence type="ECO:0000256" key="5">
    <source>
        <dbReference type="HAMAP-Rule" id="MF_00822"/>
    </source>
</evidence>
<dbReference type="SMART" id="SM00988">
    <property type="entry name" value="UreE_N"/>
    <property type="match status" value="1"/>
</dbReference>
<dbReference type="InterPro" id="IPR004029">
    <property type="entry name" value="UreE_N"/>
</dbReference>
<comment type="subcellular location">
    <subcellularLocation>
        <location evidence="1 5">Cytoplasm</location>
    </subcellularLocation>
</comment>
<name>A0ABU9YAV9_9SPHN</name>
<evidence type="ECO:0000259" key="7">
    <source>
        <dbReference type="SMART" id="SM00988"/>
    </source>
</evidence>
<dbReference type="InterPro" id="IPR036118">
    <property type="entry name" value="UreE_N_sf"/>
</dbReference>
<keyword evidence="2 5" id="KW-0963">Cytoplasm</keyword>
<keyword evidence="4 5" id="KW-0143">Chaperone</keyword>
<feature type="compositionally biased region" description="Basic and acidic residues" evidence="6">
    <location>
        <begin position="149"/>
        <end position="158"/>
    </location>
</feature>
<comment type="caution">
    <text evidence="8">The sequence shown here is derived from an EMBL/GenBank/DDBJ whole genome shotgun (WGS) entry which is preliminary data.</text>
</comment>
<dbReference type="Proteomes" id="UP001419910">
    <property type="component" value="Unassembled WGS sequence"/>
</dbReference>
<dbReference type="EMBL" id="JBDIME010000036">
    <property type="protein sequence ID" value="MEN2792948.1"/>
    <property type="molecule type" value="Genomic_DNA"/>
</dbReference>
<evidence type="ECO:0000313" key="9">
    <source>
        <dbReference type="Proteomes" id="UP001419910"/>
    </source>
</evidence>
<protein>
    <recommendedName>
        <fullName evidence="5">Urease accessory protein UreE</fullName>
    </recommendedName>
</protein>
<dbReference type="SUPFAM" id="SSF69737">
    <property type="entry name" value="Urease metallochaperone UreE, C-terminal domain"/>
    <property type="match status" value="1"/>
</dbReference>
<feature type="region of interest" description="Disordered" evidence="6">
    <location>
        <begin position="144"/>
        <end position="166"/>
    </location>
</feature>
<reference evidence="8 9" key="1">
    <citation type="submission" date="2024-05" db="EMBL/GenBank/DDBJ databases">
        <authorList>
            <person name="Liu Q."/>
            <person name="Xin Y.-H."/>
        </authorList>
    </citation>
    <scope>NUCLEOTIDE SEQUENCE [LARGE SCALE GENOMIC DNA]</scope>
    <source>
        <strain evidence="8 9">CGMCC 1.10181</strain>
    </source>
</reference>
<dbReference type="HAMAP" id="MF_00822">
    <property type="entry name" value="UreE"/>
    <property type="match status" value="1"/>
</dbReference>
<comment type="similarity">
    <text evidence="5">Belongs to the UreE family.</text>
</comment>
<dbReference type="RefSeq" id="WP_343889697.1">
    <property type="nucleotide sequence ID" value="NZ_BAAAEH010000023.1"/>
</dbReference>
<dbReference type="SUPFAM" id="SSF69287">
    <property type="entry name" value="Urease metallochaperone UreE, N-terminal domain"/>
    <property type="match status" value="1"/>
</dbReference>
<dbReference type="Pfam" id="PF05194">
    <property type="entry name" value="UreE_C"/>
    <property type="match status" value="1"/>
</dbReference>
<organism evidence="8 9">
    <name type="scientific">Sphingomonas oligophenolica</name>
    <dbReference type="NCBI Taxonomy" id="301154"/>
    <lineage>
        <taxon>Bacteria</taxon>
        <taxon>Pseudomonadati</taxon>
        <taxon>Pseudomonadota</taxon>
        <taxon>Alphaproteobacteria</taxon>
        <taxon>Sphingomonadales</taxon>
        <taxon>Sphingomonadaceae</taxon>
        <taxon>Sphingomonas</taxon>
    </lineage>
</organism>
<dbReference type="InterPro" id="IPR012406">
    <property type="entry name" value="UreE"/>
</dbReference>
<dbReference type="InterPro" id="IPR007864">
    <property type="entry name" value="UreE_C_dom"/>
</dbReference>
<evidence type="ECO:0000256" key="4">
    <source>
        <dbReference type="ARBA" id="ARBA00023186"/>
    </source>
</evidence>
<dbReference type="Gene3D" id="3.30.70.790">
    <property type="entry name" value="UreE, C-terminal domain"/>
    <property type="match status" value="1"/>
</dbReference>